<dbReference type="Proteomes" id="UP000315995">
    <property type="component" value="Chromosome"/>
</dbReference>
<evidence type="ECO:0000313" key="1">
    <source>
        <dbReference type="EMBL" id="QDG52233.1"/>
    </source>
</evidence>
<reference evidence="1 2" key="1">
    <citation type="submission" date="2019-06" db="EMBL/GenBank/DDBJ databases">
        <title>Persicimonas caeni gen. nov., sp. nov., a predatory bacterium isolated from solar saltern.</title>
        <authorList>
            <person name="Wang S."/>
        </authorList>
    </citation>
    <scope>NUCLEOTIDE SEQUENCE [LARGE SCALE GENOMIC DNA]</scope>
    <source>
        <strain evidence="1 2">YN101</strain>
    </source>
</reference>
<name>A0A4Y6PVG3_PERCE</name>
<proteinExistence type="predicted"/>
<sequence length="105" mass="11815">MQRFALWLERRFALDATLVSTLDALPDALPDGPGGLVLIDHTLLDDQSALAERVLTACAEVPVLVFDDHCDPMHDKFWRRRNTNGCVSAETMEARLLEFMEDDTV</sequence>
<organism evidence="1 2">
    <name type="scientific">Persicimonas caeni</name>
    <dbReference type="NCBI Taxonomy" id="2292766"/>
    <lineage>
        <taxon>Bacteria</taxon>
        <taxon>Deltaproteobacteria</taxon>
        <taxon>Bradymonadales</taxon>
        <taxon>Bradymonadaceae</taxon>
        <taxon>Persicimonas</taxon>
    </lineage>
</organism>
<keyword evidence="2" id="KW-1185">Reference proteome</keyword>
<accession>A0A5B8Y6A0</accession>
<dbReference type="AlphaFoldDB" id="A0A4Y6PVG3"/>
<dbReference type="EMBL" id="CP041186">
    <property type="protein sequence ID" value="QDG52233.1"/>
    <property type="molecule type" value="Genomic_DNA"/>
</dbReference>
<gene>
    <name evidence="1" type="ORF">FIV42_16250</name>
</gene>
<accession>A0A4Y6PVG3</accession>
<dbReference type="RefSeq" id="WP_141198705.1">
    <property type="nucleotide sequence ID" value="NZ_CP041186.1"/>
</dbReference>
<evidence type="ECO:0000313" key="2">
    <source>
        <dbReference type="Proteomes" id="UP000315995"/>
    </source>
</evidence>
<protein>
    <submittedName>
        <fullName evidence="1">Uncharacterized protein</fullName>
    </submittedName>
</protein>